<keyword evidence="1" id="KW-0732">Signal</keyword>
<comment type="caution">
    <text evidence="2">The sequence shown here is derived from an EMBL/GenBank/DDBJ whole genome shotgun (WGS) entry which is preliminary data.</text>
</comment>
<evidence type="ECO:0000313" key="2">
    <source>
        <dbReference type="EMBL" id="TDG48516.1"/>
    </source>
</evidence>
<dbReference type="Proteomes" id="UP000295192">
    <property type="component" value="Unassembled WGS sequence"/>
</dbReference>
<protein>
    <recommendedName>
        <fullName evidence="4">Secreted protein</fullName>
    </recommendedName>
</protein>
<dbReference type="AlphaFoldDB" id="A0A484BI39"/>
<proteinExistence type="predicted"/>
<feature type="signal peptide" evidence="1">
    <location>
        <begin position="1"/>
        <end position="25"/>
    </location>
</feature>
<evidence type="ECO:0008006" key="4">
    <source>
        <dbReference type="Google" id="ProtNLM"/>
    </source>
</evidence>
<keyword evidence="3" id="KW-1185">Reference proteome</keyword>
<feature type="chain" id="PRO_5019858913" description="Secreted protein" evidence="1">
    <location>
        <begin position="26"/>
        <end position="127"/>
    </location>
</feature>
<accession>A0A484BI39</accession>
<organism evidence="2 3">
    <name type="scientific">Drosophila navojoa</name>
    <name type="common">Fruit fly</name>
    <dbReference type="NCBI Taxonomy" id="7232"/>
    <lineage>
        <taxon>Eukaryota</taxon>
        <taxon>Metazoa</taxon>
        <taxon>Ecdysozoa</taxon>
        <taxon>Arthropoda</taxon>
        <taxon>Hexapoda</taxon>
        <taxon>Insecta</taxon>
        <taxon>Pterygota</taxon>
        <taxon>Neoptera</taxon>
        <taxon>Endopterygota</taxon>
        <taxon>Diptera</taxon>
        <taxon>Brachycera</taxon>
        <taxon>Muscomorpha</taxon>
        <taxon>Ephydroidea</taxon>
        <taxon>Drosophilidae</taxon>
        <taxon>Drosophila</taxon>
    </lineage>
</organism>
<evidence type="ECO:0000256" key="1">
    <source>
        <dbReference type="SAM" id="SignalP"/>
    </source>
</evidence>
<gene>
    <name evidence="2" type="ORF">AWZ03_005060</name>
</gene>
<name>A0A484BI39_DRONA</name>
<evidence type="ECO:0000313" key="3">
    <source>
        <dbReference type="Proteomes" id="UP000295192"/>
    </source>
</evidence>
<reference evidence="2 3" key="1">
    <citation type="journal article" date="2019" name="J. Hered.">
        <title>An Improved Genome Assembly for Drosophila navojoa, the Basal Species in the mojavensis Cluster.</title>
        <authorList>
            <person name="Vanderlinde T."/>
            <person name="Dupim E.G."/>
            <person name="Nazario-Yepiz N.O."/>
            <person name="Carvalho A.B."/>
        </authorList>
    </citation>
    <scope>NUCLEOTIDE SEQUENCE [LARGE SCALE GENOMIC DNA]</scope>
    <source>
        <strain evidence="2">Navoj_Jal97</strain>
        <tissue evidence="2">Whole organism</tissue>
    </source>
</reference>
<dbReference type="EMBL" id="LSRL02000032">
    <property type="protein sequence ID" value="TDG48516.1"/>
    <property type="molecule type" value="Genomic_DNA"/>
</dbReference>
<sequence>MEISLHLKPFAVCRLLFAVCRLIYCRLSPDCQLSTTNPARPTQASTPTTTAPTTPILTLELRHPTPVEALRLALALVRRRVDPRRASLRLGPPERPIGRAACPPNAAIVACAWFQFQLASPTHRQLL</sequence>